<dbReference type="InterPro" id="IPR000595">
    <property type="entry name" value="cNMP-bd_dom"/>
</dbReference>
<proteinExistence type="predicted"/>
<dbReference type="EMBL" id="FTOR01000013">
    <property type="protein sequence ID" value="SIT33681.1"/>
    <property type="molecule type" value="Genomic_DNA"/>
</dbReference>
<evidence type="ECO:0000259" key="1">
    <source>
        <dbReference type="PROSITE" id="PS50042"/>
    </source>
</evidence>
<feature type="domain" description="Cyclic nucleotide-binding" evidence="1">
    <location>
        <begin position="25"/>
        <end position="128"/>
    </location>
</feature>
<accession>A0A1N7REW5</accession>
<keyword evidence="2" id="KW-0418">Kinase</keyword>
<reference evidence="3" key="1">
    <citation type="submission" date="2017-01" db="EMBL/GenBank/DDBJ databases">
        <authorList>
            <person name="Varghese N."/>
            <person name="Submissions S."/>
        </authorList>
    </citation>
    <scope>NUCLEOTIDE SEQUENCE [LARGE SCALE GENOMIC DNA]</scope>
    <source>
        <strain evidence="3">DSM 21054</strain>
    </source>
</reference>
<keyword evidence="2" id="KW-0808">Transferase</keyword>
<protein>
    <submittedName>
        <fullName evidence="2">cAMP-binding domain of CRP or a regulatory subunit of cAMP-dependent protein kinases</fullName>
    </submittedName>
</protein>
<gene>
    <name evidence="2" type="ORF">SAMN05421788_11350</name>
</gene>
<dbReference type="Gene3D" id="2.60.120.10">
    <property type="entry name" value="Jelly Rolls"/>
    <property type="match status" value="1"/>
</dbReference>
<evidence type="ECO:0000313" key="2">
    <source>
        <dbReference type="EMBL" id="SIT33681.1"/>
    </source>
</evidence>
<dbReference type="STRING" id="477680.SAMN05421788_11350"/>
<dbReference type="PROSITE" id="PS50042">
    <property type="entry name" value="CNMP_BINDING_3"/>
    <property type="match status" value="1"/>
</dbReference>
<dbReference type="SMART" id="SM00100">
    <property type="entry name" value="cNMP"/>
    <property type="match status" value="1"/>
</dbReference>
<evidence type="ECO:0000313" key="3">
    <source>
        <dbReference type="Proteomes" id="UP000186917"/>
    </source>
</evidence>
<sequence length="210" mass="24642">MYLRGFVHLMNTLQPANMFEQFKNTFQALDAKKWDEYTSYFTKIKVPAKTTLLQEGAVPKKLFLIETGCLRAYFNNNGKDVTTQFFFENNMIASIESFQKSTPSPITIEAIEPSTVWWIHKKDVNTIVQEITAIPSLRDRFINAIFERTYDYMHHFVAVIRDTPRQRYQNLIQERPQIVQRVPQHYIASYLGITTVHLSRIKSKMAKEKP</sequence>
<dbReference type="Pfam" id="PF00027">
    <property type="entry name" value="cNMP_binding"/>
    <property type="match status" value="1"/>
</dbReference>
<dbReference type="AlphaFoldDB" id="A0A1N7REW5"/>
<dbReference type="GO" id="GO:0016301">
    <property type="term" value="F:kinase activity"/>
    <property type="evidence" value="ECO:0007669"/>
    <property type="project" value="UniProtKB-KW"/>
</dbReference>
<dbReference type="SUPFAM" id="SSF51206">
    <property type="entry name" value="cAMP-binding domain-like"/>
    <property type="match status" value="1"/>
</dbReference>
<dbReference type="Proteomes" id="UP000186917">
    <property type="component" value="Unassembled WGS sequence"/>
</dbReference>
<dbReference type="CDD" id="cd00038">
    <property type="entry name" value="CAP_ED"/>
    <property type="match status" value="1"/>
</dbReference>
<organism evidence="2 3">
    <name type="scientific">Filimonas lacunae</name>
    <dbReference type="NCBI Taxonomy" id="477680"/>
    <lineage>
        <taxon>Bacteria</taxon>
        <taxon>Pseudomonadati</taxon>
        <taxon>Bacteroidota</taxon>
        <taxon>Chitinophagia</taxon>
        <taxon>Chitinophagales</taxon>
        <taxon>Chitinophagaceae</taxon>
        <taxon>Filimonas</taxon>
    </lineage>
</organism>
<dbReference type="InterPro" id="IPR014710">
    <property type="entry name" value="RmlC-like_jellyroll"/>
</dbReference>
<keyword evidence="3" id="KW-1185">Reference proteome</keyword>
<name>A0A1N7REW5_9BACT</name>
<dbReference type="InterPro" id="IPR018490">
    <property type="entry name" value="cNMP-bd_dom_sf"/>
</dbReference>